<dbReference type="Gene3D" id="1.10.8.60">
    <property type="match status" value="1"/>
</dbReference>
<dbReference type="Pfam" id="PF00004">
    <property type="entry name" value="AAA"/>
    <property type="match status" value="1"/>
</dbReference>
<dbReference type="RefSeq" id="WP_171360569.1">
    <property type="nucleotide sequence ID" value="NZ_VTXC01000016.1"/>
</dbReference>
<feature type="domain" description="AAA+ ATPase" evidence="4">
    <location>
        <begin position="268"/>
        <end position="400"/>
    </location>
</feature>
<evidence type="ECO:0000256" key="1">
    <source>
        <dbReference type="ARBA" id="ARBA00006914"/>
    </source>
</evidence>
<evidence type="ECO:0000256" key="2">
    <source>
        <dbReference type="ARBA" id="ARBA00022741"/>
    </source>
</evidence>
<evidence type="ECO:0000256" key="3">
    <source>
        <dbReference type="ARBA" id="ARBA00022840"/>
    </source>
</evidence>
<reference evidence="5 6" key="1">
    <citation type="submission" date="2019-09" db="EMBL/GenBank/DDBJ databases">
        <title>Draft genome sequencing and comparative genomics of hatchery-associated Vibrios.</title>
        <authorList>
            <person name="Kehlet-Delgado H."/>
            <person name="Mueller R.S."/>
        </authorList>
    </citation>
    <scope>NUCLEOTIDE SEQUENCE [LARGE SCALE GENOMIC DNA]</scope>
    <source>
        <strain evidence="5 6">99-46-Y</strain>
    </source>
</reference>
<dbReference type="Proteomes" id="UP000565719">
    <property type="component" value="Unassembled WGS sequence"/>
</dbReference>
<sequence length="478" mass="52783">MINDNVISYKNSKLDSSMNIGLGHKEATNASLLSAYAHWCETLIQTRLQLYFGQDCPYSCVCDISPPDLVNQEGTLAKFVASHQLDFDAQLLLALALMPTVKPQVLDMLMMRSDNIERPYTEFGGAELNGAAVANGETLAFLLGGECIATRLKVQRWLSHSLSGDVNSLSQGQAAVAAQLEQPEFALTNPLKLPLVFNANHNALLTLGTAAKVAKGAGFPAQLVESPQSLESLVLPDSILHQLNDIQAWSQHGETLRHEWGMANRIRPGYRALFYGPSGTGKTMTAGVLGQRLGKDVYKVDLSQVHSKYIGETEKNLERVFTLAEQNGWVLFFDEADAVFGKRTQTSNSNDQFANQNVSYLLQRIECFTGLVILASNYKDNVDEAFVRRFESVIEFPKPESQQRLAIWQKGLSPKAELAPDVDLKEVALKYPLSGASIMNVIRYVSLKAISESRSSITLSDLHEGIDKETRTSTQPRW</sequence>
<dbReference type="EMBL" id="VTXC01000016">
    <property type="protein sequence ID" value="NOH71191.1"/>
    <property type="molecule type" value="Genomic_DNA"/>
</dbReference>
<accession>A0A7Y3ZYH6</accession>
<dbReference type="SMART" id="SM00382">
    <property type="entry name" value="AAA"/>
    <property type="match status" value="1"/>
</dbReference>
<comment type="similarity">
    <text evidence="1">Belongs to the AAA ATPase family.</text>
</comment>
<dbReference type="InterPro" id="IPR050221">
    <property type="entry name" value="26S_Proteasome_ATPase"/>
</dbReference>
<dbReference type="PANTHER" id="PTHR23073">
    <property type="entry name" value="26S PROTEASOME REGULATORY SUBUNIT"/>
    <property type="match status" value="1"/>
</dbReference>
<dbReference type="InterPro" id="IPR003959">
    <property type="entry name" value="ATPase_AAA_core"/>
</dbReference>
<protein>
    <submittedName>
        <fullName evidence="5">ATP-binding protein</fullName>
    </submittedName>
</protein>
<evidence type="ECO:0000313" key="6">
    <source>
        <dbReference type="Proteomes" id="UP000565719"/>
    </source>
</evidence>
<proteinExistence type="inferred from homology"/>
<dbReference type="GO" id="GO:0016887">
    <property type="term" value="F:ATP hydrolysis activity"/>
    <property type="evidence" value="ECO:0007669"/>
    <property type="project" value="InterPro"/>
</dbReference>
<organism evidence="5 6">
    <name type="scientific">Vibrio pectenicida</name>
    <dbReference type="NCBI Taxonomy" id="62763"/>
    <lineage>
        <taxon>Bacteria</taxon>
        <taxon>Pseudomonadati</taxon>
        <taxon>Pseudomonadota</taxon>
        <taxon>Gammaproteobacteria</taxon>
        <taxon>Vibrionales</taxon>
        <taxon>Vibrionaceae</taxon>
        <taxon>Vibrio</taxon>
    </lineage>
</organism>
<dbReference type="Gene3D" id="3.40.50.300">
    <property type="entry name" value="P-loop containing nucleotide triphosphate hydrolases"/>
    <property type="match status" value="1"/>
</dbReference>
<comment type="caution">
    <text evidence="5">The sequence shown here is derived from an EMBL/GenBank/DDBJ whole genome shotgun (WGS) entry which is preliminary data.</text>
</comment>
<dbReference type="SUPFAM" id="SSF52540">
    <property type="entry name" value="P-loop containing nucleoside triphosphate hydrolases"/>
    <property type="match status" value="1"/>
</dbReference>
<dbReference type="InterPro" id="IPR003593">
    <property type="entry name" value="AAA+_ATPase"/>
</dbReference>
<dbReference type="CDD" id="cd19481">
    <property type="entry name" value="RecA-like_protease"/>
    <property type="match status" value="1"/>
</dbReference>
<keyword evidence="2" id="KW-0547">Nucleotide-binding</keyword>
<dbReference type="GO" id="GO:0005524">
    <property type="term" value="F:ATP binding"/>
    <property type="evidence" value="ECO:0007669"/>
    <property type="project" value="UniProtKB-KW"/>
</dbReference>
<evidence type="ECO:0000259" key="4">
    <source>
        <dbReference type="SMART" id="SM00382"/>
    </source>
</evidence>
<dbReference type="AlphaFoldDB" id="A0A7Y3ZYH6"/>
<gene>
    <name evidence="5" type="ORF">F0225_07555</name>
</gene>
<name>A0A7Y3ZYH6_9VIBR</name>
<dbReference type="InterPro" id="IPR027417">
    <property type="entry name" value="P-loop_NTPase"/>
</dbReference>
<evidence type="ECO:0000313" key="5">
    <source>
        <dbReference type="EMBL" id="NOH71191.1"/>
    </source>
</evidence>
<keyword evidence="3 5" id="KW-0067">ATP-binding</keyword>